<feature type="transmembrane region" description="Helical" evidence="1">
    <location>
        <begin position="71"/>
        <end position="91"/>
    </location>
</feature>
<evidence type="ECO:0000256" key="1">
    <source>
        <dbReference type="SAM" id="Phobius"/>
    </source>
</evidence>
<feature type="transmembrane region" description="Helical" evidence="1">
    <location>
        <begin position="282"/>
        <end position="301"/>
    </location>
</feature>
<feature type="transmembrane region" description="Helical" evidence="1">
    <location>
        <begin position="33"/>
        <end position="64"/>
    </location>
</feature>
<keyword evidence="1" id="KW-0472">Membrane</keyword>
<feature type="transmembrane region" description="Helical" evidence="1">
    <location>
        <begin position="217"/>
        <end position="237"/>
    </location>
</feature>
<evidence type="ECO:0000313" key="2">
    <source>
        <dbReference type="EMBL" id="MBP2234932.1"/>
    </source>
</evidence>
<feature type="transmembrane region" description="Helical" evidence="1">
    <location>
        <begin position="103"/>
        <end position="126"/>
    </location>
</feature>
<feature type="transmembrane region" description="Helical" evidence="1">
    <location>
        <begin position="177"/>
        <end position="196"/>
    </location>
</feature>
<protein>
    <recommendedName>
        <fullName evidence="4">Transmembrane protein</fullName>
    </recommendedName>
</protein>
<dbReference type="Proteomes" id="UP000730739">
    <property type="component" value="Unassembled WGS sequence"/>
</dbReference>
<feature type="transmembrane region" description="Helical" evidence="1">
    <location>
        <begin position="313"/>
        <end position="332"/>
    </location>
</feature>
<keyword evidence="1" id="KW-1133">Transmembrane helix</keyword>
<feature type="transmembrane region" description="Helical" evidence="1">
    <location>
        <begin position="243"/>
        <end position="261"/>
    </location>
</feature>
<sequence>MSYFAAACVFLVIGQGMMVSGYGYPFADIGAPATLALVHVLAIGWLGLLMVGALLQFVPVLVAAPLRAGRLALPALLLLIAGLLLLVGGFASLGGTPGMAPGMLPFGAFSLVTGFGFVTIMLASTIAAARPLPLPARFVAVGLTALIATVLVGGIFTLVLSGALANDTAIALLLEGAPLHAALGLGGWLTFTAIGVSYRLLPMFMLAPDSARATSKAVWWSGVVALALVAACVVSIAAGSAAVKWPLGLAALFSVSATLLYSTDLSRLFRERRRKIVELNILASYAAFAALLVSVVMFALPVTRSAAGEGAAAVVYLFVFGWLTGLGLAQLYKIVPFLTWLECYGPVLGRAAVPRVQDLVRERRARLWFCLYYGAVVAATISLFADNPMAFRIAVLAQLGATSGLLVEFARARELSAVAAPLRFPAGAPRPHLFLPISRPQE</sequence>
<dbReference type="EMBL" id="JAGILA010000002">
    <property type="protein sequence ID" value="MBP2234932.1"/>
    <property type="molecule type" value="Genomic_DNA"/>
</dbReference>
<organism evidence="2 3">
    <name type="scientific">Sinorhizobium kostiense</name>
    <dbReference type="NCBI Taxonomy" id="76747"/>
    <lineage>
        <taxon>Bacteria</taxon>
        <taxon>Pseudomonadati</taxon>
        <taxon>Pseudomonadota</taxon>
        <taxon>Alphaproteobacteria</taxon>
        <taxon>Hyphomicrobiales</taxon>
        <taxon>Rhizobiaceae</taxon>
        <taxon>Sinorhizobium/Ensifer group</taxon>
        <taxon>Sinorhizobium</taxon>
    </lineage>
</organism>
<feature type="transmembrane region" description="Helical" evidence="1">
    <location>
        <begin position="365"/>
        <end position="384"/>
    </location>
</feature>
<keyword evidence="3" id="KW-1185">Reference proteome</keyword>
<gene>
    <name evidence="2" type="ORF">J2Z31_001424</name>
</gene>
<keyword evidence="1" id="KW-0812">Transmembrane</keyword>
<proteinExistence type="predicted"/>
<evidence type="ECO:0000313" key="3">
    <source>
        <dbReference type="Proteomes" id="UP000730739"/>
    </source>
</evidence>
<feature type="transmembrane region" description="Helical" evidence="1">
    <location>
        <begin position="390"/>
        <end position="407"/>
    </location>
</feature>
<accession>A0ABS4QZC0</accession>
<evidence type="ECO:0008006" key="4">
    <source>
        <dbReference type="Google" id="ProtNLM"/>
    </source>
</evidence>
<reference evidence="2 3" key="1">
    <citation type="submission" date="2021-03" db="EMBL/GenBank/DDBJ databases">
        <title>Genomic Encyclopedia of Type Strains, Phase IV (KMG-IV): sequencing the most valuable type-strain genomes for metagenomic binning, comparative biology and taxonomic classification.</title>
        <authorList>
            <person name="Goeker M."/>
        </authorList>
    </citation>
    <scope>NUCLEOTIDE SEQUENCE [LARGE SCALE GENOMIC DNA]</scope>
    <source>
        <strain evidence="2 3">DSM 13372</strain>
    </source>
</reference>
<name>A0ABS4QZC0_9HYPH</name>
<feature type="transmembrane region" description="Helical" evidence="1">
    <location>
        <begin position="138"/>
        <end position="165"/>
    </location>
</feature>
<comment type="caution">
    <text evidence="2">The sequence shown here is derived from an EMBL/GenBank/DDBJ whole genome shotgun (WGS) entry which is preliminary data.</text>
</comment>